<keyword evidence="7" id="KW-0732">Signal</keyword>
<evidence type="ECO:0000256" key="3">
    <source>
        <dbReference type="ARBA" id="ARBA00022723"/>
    </source>
</evidence>
<dbReference type="Pfam" id="PF00557">
    <property type="entry name" value="Peptidase_M24"/>
    <property type="match status" value="1"/>
</dbReference>
<accession>A0A0L1IES5</accession>
<dbReference type="SUPFAM" id="SSF53092">
    <property type="entry name" value="Creatinase/prolidase N-terminal domain"/>
    <property type="match status" value="1"/>
</dbReference>
<keyword evidence="4" id="KW-0378">Hydrolase</keyword>
<feature type="signal peptide" evidence="7">
    <location>
        <begin position="1"/>
        <end position="17"/>
    </location>
</feature>
<dbReference type="InterPro" id="IPR001131">
    <property type="entry name" value="Peptidase_M24B_aminopep-P_CS"/>
</dbReference>
<dbReference type="Pfam" id="PF01321">
    <property type="entry name" value="Creatinase_N"/>
    <property type="match status" value="1"/>
</dbReference>
<dbReference type="InterPro" id="IPR050422">
    <property type="entry name" value="X-Pro_aminopeptidase_P"/>
</dbReference>
<evidence type="ECO:0000259" key="9">
    <source>
        <dbReference type="Pfam" id="PF01321"/>
    </source>
</evidence>
<dbReference type="PANTHER" id="PTHR43763:SF6">
    <property type="entry name" value="XAA-PRO AMINOPEPTIDASE 1"/>
    <property type="match status" value="1"/>
</dbReference>
<evidence type="ECO:0000313" key="11">
    <source>
        <dbReference type="EMBL" id="KNG78002.1"/>
    </source>
</evidence>
<dbReference type="EMBL" id="GG665430">
    <property type="protein sequence ID" value="KNG78002.1"/>
    <property type="molecule type" value="Genomic_DNA"/>
</dbReference>
<keyword evidence="3 6" id="KW-0479">Metal-binding</keyword>
<comment type="cofactor">
    <cofactor evidence="1">
        <name>Mn(2+)</name>
        <dbReference type="ChEBI" id="CHEBI:29035"/>
    </cofactor>
</comment>
<evidence type="ECO:0000256" key="4">
    <source>
        <dbReference type="ARBA" id="ARBA00022801"/>
    </source>
</evidence>
<dbReference type="Pfam" id="PF16189">
    <property type="entry name" value="Creatinase_N_2"/>
    <property type="match status" value="1"/>
</dbReference>
<dbReference type="GO" id="GO:0046872">
    <property type="term" value="F:metal ion binding"/>
    <property type="evidence" value="ECO:0007669"/>
    <property type="project" value="UniProtKB-KW"/>
</dbReference>
<evidence type="ECO:0000256" key="5">
    <source>
        <dbReference type="ARBA" id="ARBA00023211"/>
    </source>
</evidence>
<dbReference type="Gene3D" id="3.40.350.10">
    <property type="entry name" value="Creatinase/prolidase N-terminal domain"/>
    <property type="match status" value="1"/>
</dbReference>
<dbReference type="GO" id="GO:0005737">
    <property type="term" value="C:cytoplasm"/>
    <property type="evidence" value="ECO:0007669"/>
    <property type="project" value="UniProtKB-ARBA"/>
</dbReference>
<dbReference type="SUPFAM" id="SSF55920">
    <property type="entry name" value="Creatinase/aminopeptidase"/>
    <property type="match status" value="1"/>
</dbReference>
<gene>
    <name evidence="11" type="ORF">PFMG_04217</name>
</gene>
<evidence type="ECO:0000256" key="6">
    <source>
        <dbReference type="RuleBase" id="RU000590"/>
    </source>
</evidence>
<feature type="domain" description="Peptidase M24" evidence="8">
    <location>
        <begin position="464"/>
        <end position="620"/>
    </location>
</feature>
<dbReference type="InterPro" id="IPR032416">
    <property type="entry name" value="Peptidase_M24_C"/>
</dbReference>
<name>A0A0L1IES5_PLAFA</name>
<dbReference type="PROSITE" id="PS00491">
    <property type="entry name" value="PROLINE_PEPTIDASE"/>
    <property type="match status" value="1"/>
</dbReference>
<dbReference type="OrthoDB" id="9995434at2759"/>
<comment type="similarity">
    <text evidence="2 6">Belongs to the peptidase M24B family.</text>
</comment>
<dbReference type="Proteomes" id="UP000054562">
    <property type="component" value="Unassembled WGS sequence"/>
</dbReference>
<dbReference type="Gene3D" id="3.90.230.10">
    <property type="entry name" value="Creatinase/methionine aminopeptidase superfamily"/>
    <property type="match status" value="1"/>
</dbReference>
<organism evidence="11 12">
    <name type="scientific">Plasmodium falciparum IGH-CR14</name>
    <dbReference type="NCBI Taxonomy" id="580059"/>
    <lineage>
        <taxon>Eukaryota</taxon>
        <taxon>Sar</taxon>
        <taxon>Alveolata</taxon>
        <taxon>Apicomplexa</taxon>
        <taxon>Aconoidasida</taxon>
        <taxon>Haemosporida</taxon>
        <taxon>Plasmodiidae</taxon>
        <taxon>Plasmodium</taxon>
        <taxon>Plasmodium (Laverania)</taxon>
    </lineage>
</organism>
<evidence type="ECO:0000256" key="7">
    <source>
        <dbReference type="SAM" id="SignalP"/>
    </source>
</evidence>
<reference evidence="12" key="1">
    <citation type="submission" date="2015-07" db="EMBL/GenBank/DDBJ databases">
        <title>Annotation of Plasmodium falciparum IGH-CR14.</title>
        <authorList>
            <consortium name="The Broad Institute Genome Sequencing Platform"/>
            <person name="Volkman S.K."/>
            <person name="Neafsey D.E."/>
            <person name="Dash A.P."/>
            <person name="Chitnis C.E."/>
            <person name="Hartl D.L."/>
            <person name="Young S.K."/>
            <person name="Zeng Q."/>
            <person name="Koehrsen M."/>
            <person name="Alvarado L."/>
            <person name="Berlin A."/>
            <person name="Borenstein D."/>
            <person name="Chapman S.B."/>
            <person name="Chen Z."/>
            <person name="Engels R."/>
            <person name="Freedman E."/>
            <person name="Gellesch M."/>
            <person name="Goldberg J."/>
            <person name="Griggs A."/>
            <person name="Gujja S."/>
            <person name="Heilman E.R."/>
            <person name="Heiman D.I."/>
            <person name="Howarth C."/>
            <person name="Jen D."/>
            <person name="Larson L."/>
            <person name="Mehta T."/>
            <person name="Neiman D."/>
            <person name="Park D."/>
            <person name="Pearson M."/>
            <person name="Roberts A."/>
            <person name="Saif S."/>
            <person name="Shea T."/>
            <person name="Shenoy N."/>
            <person name="Sisk P."/>
            <person name="Stolte C."/>
            <person name="Sykes S."/>
            <person name="Walk T."/>
            <person name="White J."/>
            <person name="Yandava C."/>
            <person name="Haas B."/>
            <person name="Henn M.R."/>
            <person name="Nusbaum C."/>
            <person name="Birren B."/>
        </authorList>
    </citation>
    <scope>NUCLEOTIDE SEQUENCE [LARGE SCALE GENOMIC DNA]</scope>
    <source>
        <strain evidence="12">IGH-CR14</strain>
    </source>
</reference>
<evidence type="ECO:0000259" key="8">
    <source>
        <dbReference type="Pfam" id="PF00557"/>
    </source>
</evidence>
<feature type="domain" description="Peptidase M24 C-terminal" evidence="10">
    <location>
        <begin position="630"/>
        <end position="697"/>
    </location>
</feature>
<feature type="domain" description="Creatinase N-terminal" evidence="9">
    <location>
        <begin position="133"/>
        <end position="256"/>
    </location>
</feature>
<protein>
    <submittedName>
        <fullName evidence="11">Peptidase</fullName>
    </submittedName>
</protein>
<dbReference type="PANTHER" id="PTHR43763">
    <property type="entry name" value="XAA-PRO AMINOPEPTIDASE 1"/>
    <property type="match status" value="1"/>
</dbReference>
<dbReference type="AlphaFoldDB" id="A0A0L1IES5"/>
<dbReference type="GO" id="GO:0016787">
    <property type="term" value="F:hydrolase activity"/>
    <property type="evidence" value="ECO:0007669"/>
    <property type="project" value="UniProtKB-KW"/>
</dbReference>
<dbReference type="InterPro" id="IPR000994">
    <property type="entry name" value="Pept_M24"/>
</dbReference>
<reference evidence="12" key="2">
    <citation type="submission" date="2015-07" db="EMBL/GenBank/DDBJ databases">
        <title>The genome sequence of Plasmodium falciparum IGH-CR14.</title>
        <authorList>
            <consortium name="The Broad Institute Genome Sequencing Platform"/>
            <person name="Volkman S.K."/>
            <person name="Neafsey D.E."/>
            <person name="Dash A.P."/>
            <person name="Chitnis C.E."/>
            <person name="Hartl D.L."/>
            <person name="Young S.K."/>
            <person name="Kodira C.D."/>
            <person name="Zeng Q."/>
            <person name="Koehrsen M."/>
            <person name="Godfrey P."/>
            <person name="Alvarado L."/>
            <person name="Berlin A."/>
            <person name="Borenstein D."/>
            <person name="Chen Z."/>
            <person name="Engels R."/>
            <person name="Freedman E."/>
            <person name="Gellesch M."/>
            <person name="Goldberg J."/>
            <person name="Griggs A."/>
            <person name="Gujja S."/>
            <person name="Heiman D."/>
            <person name="Hepburn T."/>
            <person name="Howarth C."/>
            <person name="Jen D."/>
            <person name="Larson L."/>
            <person name="Lewis B."/>
            <person name="Mehta T."/>
            <person name="Park D."/>
            <person name="Pearson M."/>
            <person name="Roberts A."/>
            <person name="Saif S."/>
            <person name="Shea T."/>
            <person name="Shenoy N."/>
            <person name="Sisk P."/>
            <person name="Stolte C."/>
            <person name="Sykes S."/>
            <person name="Walk T."/>
            <person name="White J."/>
            <person name="Yandava C."/>
            <person name="Wirth D.F."/>
            <person name="Nusbaum C."/>
            <person name="Birren B."/>
        </authorList>
    </citation>
    <scope>NUCLEOTIDE SEQUENCE [LARGE SCALE GENOMIC DNA]</scope>
    <source>
        <strain evidence="12">IGH-CR14</strain>
    </source>
</reference>
<sequence>MQLNFLLFVFIFLRVFHLNIFNKGKRQNLVSAYLNHFKKSYFSGVTSGSDCVNKSEVSSDNNNNNNNNKIAHNFFSKKYQRNFENNNLSENQENNKNIIYSGSNIFKNIYNTEMMSNNNTVDVNMMDNNPAARLEELRTIMKKNKIDVYILINSDEHNSEIINEKDKKIVKITNYSGADGILIVTKDKPILYVNALYELQAMNELDQNLFTLRISRIDNRDEIFETISSLEFNTIAFDGKNTSVVFYEKLRKALLNAYPKKKIVEKIIYNNNFDDVNKKDDENVLNFLVLEKSLVEIKDYPVNNKTLYIHDRKYNGACAGEKIDKLKQSLMYDIKNVDNLLLSELDEIAYLLNLRGYDYQYSPLFYSYLLFQFDREEQDFSKIVFFTTVKNLPADVKNLLEINKVIVKEYEEIVPYLRDVVIPSIPKHNDDNPDFKKYDISLSPYINLMIYKLFDRKNVLLQKFTCTSGPNAAVIHYECTDKTNATIKPAIYLLDSGGQYLHGTTDVTRTTHFGEPTAEEKRIYTLVLKGHLRLRKVIFASYTNSSALDFIARENLFNNFMDYNHGTGHGVGLTLNVHEGGCSIGPVGGAPLKKNMVLSNEPGYYMKDKFGVRIENMQYVISKEITDTTEYLSFDDLTMYPYEKKLLDFSLLTNQEIKELNEYHTTIRNTLLPLVKQSPQEYGESVEKYLIEITEPIAIHNN</sequence>
<dbReference type="Pfam" id="PF16188">
    <property type="entry name" value="Peptidase_M24_C"/>
    <property type="match status" value="1"/>
</dbReference>
<dbReference type="FunFam" id="3.90.230.10:FF:000007">
    <property type="entry name" value="Xaa-Pro aminopeptidase P"/>
    <property type="match status" value="1"/>
</dbReference>
<evidence type="ECO:0000259" key="10">
    <source>
        <dbReference type="Pfam" id="PF16188"/>
    </source>
</evidence>
<evidence type="ECO:0000256" key="1">
    <source>
        <dbReference type="ARBA" id="ARBA00001936"/>
    </source>
</evidence>
<proteinExistence type="inferred from homology"/>
<dbReference type="InterPro" id="IPR000587">
    <property type="entry name" value="Creatinase_N"/>
</dbReference>
<dbReference type="InterPro" id="IPR029149">
    <property type="entry name" value="Creatin/AminoP/Spt16_N"/>
</dbReference>
<evidence type="ECO:0000313" key="12">
    <source>
        <dbReference type="Proteomes" id="UP000054562"/>
    </source>
</evidence>
<feature type="chain" id="PRO_5005552600" evidence="7">
    <location>
        <begin position="18"/>
        <end position="702"/>
    </location>
</feature>
<keyword evidence="5" id="KW-0464">Manganese</keyword>
<evidence type="ECO:0000256" key="2">
    <source>
        <dbReference type="ARBA" id="ARBA00008766"/>
    </source>
</evidence>
<dbReference type="InterPro" id="IPR036005">
    <property type="entry name" value="Creatinase/aminopeptidase-like"/>
</dbReference>